<dbReference type="Pfam" id="PF01610">
    <property type="entry name" value="DDE_Tnp_ISL3"/>
    <property type="match status" value="1"/>
</dbReference>
<sequence>MLKGQRYGTILIDHERGDIVDLLPDRTPERLAQWLRDHPGVEIVTRDRAEAYAQGITAGAPDAIQVADRWHLIKNVSDAVAGVLQDYRPA</sequence>
<dbReference type="PANTHER" id="PTHR33498">
    <property type="entry name" value="TRANSPOSASE FOR INSERTION SEQUENCE ELEMENT IS1557"/>
    <property type="match status" value="1"/>
</dbReference>
<evidence type="ECO:0000313" key="2">
    <source>
        <dbReference type="EMBL" id="CAA9339682.1"/>
    </source>
</evidence>
<reference evidence="2" key="1">
    <citation type="submission" date="2020-02" db="EMBL/GenBank/DDBJ databases">
        <authorList>
            <person name="Meier V. D."/>
        </authorList>
    </citation>
    <scope>NUCLEOTIDE SEQUENCE</scope>
    <source>
        <strain evidence="2">AVDCRST_MAG93</strain>
    </source>
</reference>
<dbReference type="AlphaFoldDB" id="A0A6J4LR85"/>
<gene>
    <name evidence="2" type="ORF">AVDCRST_MAG93-6579</name>
</gene>
<dbReference type="EMBL" id="CADCTR010002218">
    <property type="protein sequence ID" value="CAA9339682.1"/>
    <property type="molecule type" value="Genomic_DNA"/>
</dbReference>
<dbReference type="InterPro" id="IPR047951">
    <property type="entry name" value="Transpos_ISL3"/>
</dbReference>
<dbReference type="PANTHER" id="PTHR33498:SF1">
    <property type="entry name" value="TRANSPOSASE FOR INSERTION SEQUENCE ELEMENT IS1557"/>
    <property type="match status" value="1"/>
</dbReference>
<name>A0A6J4LR85_9CHLR</name>
<feature type="non-terminal residue" evidence="2">
    <location>
        <position position="90"/>
    </location>
</feature>
<feature type="domain" description="Transposase IS204/IS1001/IS1096/IS1165 DDE" evidence="1">
    <location>
        <begin position="3"/>
        <end position="84"/>
    </location>
</feature>
<protein>
    <submittedName>
        <fullName evidence="2">Mobile element protein</fullName>
    </submittedName>
</protein>
<accession>A0A6J4LR85</accession>
<dbReference type="InterPro" id="IPR002560">
    <property type="entry name" value="Transposase_DDE"/>
</dbReference>
<proteinExistence type="predicted"/>
<organism evidence="2">
    <name type="scientific">uncultured Chloroflexia bacterium</name>
    <dbReference type="NCBI Taxonomy" id="1672391"/>
    <lineage>
        <taxon>Bacteria</taxon>
        <taxon>Bacillati</taxon>
        <taxon>Chloroflexota</taxon>
        <taxon>Chloroflexia</taxon>
        <taxon>environmental samples</taxon>
    </lineage>
</organism>
<evidence type="ECO:0000259" key="1">
    <source>
        <dbReference type="Pfam" id="PF01610"/>
    </source>
</evidence>